<evidence type="ECO:0000259" key="1">
    <source>
        <dbReference type="Pfam" id="PF13468"/>
    </source>
</evidence>
<dbReference type="PANTHER" id="PTHR40265">
    <property type="entry name" value="BLL2707 PROTEIN"/>
    <property type="match status" value="1"/>
</dbReference>
<dbReference type="AlphaFoldDB" id="A0A151A1I4"/>
<dbReference type="Pfam" id="PF13468">
    <property type="entry name" value="Glyoxalase_3"/>
    <property type="match status" value="1"/>
</dbReference>
<reference evidence="2 3" key="1">
    <citation type="submission" date="2016-02" db="EMBL/GenBank/DDBJ databases">
        <title>Draft genome sequence of hydrocarbon degrading Staphylococcus saprophyticus Strain CNV2, isolated from crude-oil contaminated soil from Noonmati Oil Refinery, Guwahati, Assam, India.</title>
        <authorList>
            <person name="Mukherjee A."/>
            <person name="Chettri B."/>
            <person name="Langpoklakpam J."/>
            <person name="Singh A.K."/>
            <person name="Chattopadhyay D.J."/>
        </authorList>
    </citation>
    <scope>NUCLEOTIDE SEQUENCE [LARGE SCALE GENOMIC DNA]</scope>
    <source>
        <strain evidence="2 3">CNV2</strain>
    </source>
</reference>
<gene>
    <name evidence="2" type="ORF">A0131_00350</name>
</gene>
<dbReference type="Gene3D" id="2.60.40.4320">
    <property type="match status" value="1"/>
</dbReference>
<protein>
    <submittedName>
        <fullName evidence="2">Sulfurtransferase</fullName>
    </submittedName>
</protein>
<organism evidence="2 3">
    <name type="scientific">Staphylococcus kloosii</name>
    <dbReference type="NCBI Taxonomy" id="29384"/>
    <lineage>
        <taxon>Bacteria</taxon>
        <taxon>Bacillati</taxon>
        <taxon>Bacillota</taxon>
        <taxon>Bacilli</taxon>
        <taxon>Bacillales</taxon>
        <taxon>Staphylococcaceae</taxon>
        <taxon>Staphylococcus</taxon>
    </lineage>
</organism>
<dbReference type="InterPro" id="IPR029068">
    <property type="entry name" value="Glyas_Bleomycin-R_OHBP_Dase"/>
</dbReference>
<evidence type="ECO:0000313" key="2">
    <source>
        <dbReference type="EMBL" id="KYH13264.1"/>
    </source>
</evidence>
<dbReference type="EMBL" id="LUGM01000002">
    <property type="protein sequence ID" value="KYH13264.1"/>
    <property type="molecule type" value="Genomic_DNA"/>
</dbReference>
<name>A0A151A1I4_9STAP</name>
<dbReference type="Proteomes" id="UP000075418">
    <property type="component" value="Unassembled WGS sequence"/>
</dbReference>
<comment type="caution">
    <text evidence="2">The sequence shown here is derived from an EMBL/GenBank/DDBJ whole genome shotgun (WGS) entry which is preliminary data.</text>
</comment>
<accession>A0A151A1I4</accession>
<dbReference type="Gene3D" id="3.10.180.10">
    <property type="entry name" value="2,3-Dihydroxybiphenyl 1,2-Dioxygenase, domain 1"/>
    <property type="match status" value="1"/>
</dbReference>
<proteinExistence type="predicted"/>
<keyword evidence="2" id="KW-0808">Transferase</keyword>
<dbReference type="SUPFAM" id="SSF54593">
    <property type="entry name" value="Glyoxalase/Bleomycin resistance protein/Dihydroxybiphenyl dioxygenase"/>
    <property type="match status" value="1"/>
</dbReference>
<feature type="domain" description="Glyoxalase-like" evidence="1">
    <location>
        <begin position="5"/>
        <end position="190"/>
    </location>
</feature>
<evidence type="ECO:0000313" key="3">
    <source>
        <dbReference type="Proteomes" id="UP000075418"/>
    </source>
</evidence>
<dbReference type="RefSeq" id="WP_061853494.1">
    <property type="nucleotide sequence ID" value="NZ_JAIEWX010000002.1"/>
</dbReference>
<dbReference type="InterPro" id="IPR025870">
    <property type="entry name" value="Glyoxalase-like_dom"/>
</dbReference>
<sequence length="252" mass="29790">MNLKLDHFVHYINNLSEFKYPGELLTLYNGGRHERFGTFNRLAYISNAYIELLDVYNKETLLKICKTDEGRVAFPSKLVQDNYKQGLKTLAFSTDDIDYLKLELESKGIDIIGPVKMNRVDAKGNKIEWQLLYINELDEKVKPPFFIQWDEPDEVREKKLAPYRQNEFTVKRVRIGCENRKITAAKWRQWYEMIVVNDDDDVTELQLPNDNVIYEFYNSDNPRYEKVVLHDSKTTAPYTLIIRGLHYLFEAD</sequence>
<dbReference type="PANTHER" id="PTHR40265:SF1">
    <property type="entry name" value="GLYOXALASE-LIKE DOMAIN-CONTAINING PROTEIN"/>
    <property type="match status" value="1"/>
</dbReference>
<dbReference type="GO" id="GO:0016740">
    <property type="term" value="F:transferase activity"/>
    <property type="evidence" value="ECO:0007669"/>
    <property type="project" value="UniProtKB-KW"/>
</dbReference>